<protein>
    <submittedName>
        <fullName evidence="2">Uncharacterized protein</fullName>
    </submittedName>
</protein>
<evidence type="ECO:0000256" key="1">
    <source>
        <dbReference type="SAM" id="MobiDB-lite"/>
    </source>
</evidence>
<feature type="compositionally biased region" description="Polar residues" evidence="1">
    <location>
        <begin position="163"/>
        <end position="182"/>
    </location>
</feature>
<feature type="compositionally biased region" description="Basic residues" evidence="1">
    <location>
        <begin position="45"/>
        <end position="55"/>
    </location>
</feature>
<evidence type="ECO:0000313" key="3">
    <source>
        <dbReference type="Proteomes" id="UP000663828"/>
    </source>
</evidence>
<comment type="caution">
    <text evidence="2">The sequence shown here is derived from an EMBL/GenBank/DDBJ whole genome shotgun (WGS) entry which is preliminary data.</text>
</comment>
<proteinExistence type="predicted"/>
<keyword evidence="3" id="KW-1185">Reference proteome</keyword>
<organism evidence="2 3">
    <name type="scientific">Adineta ricciae</name>
    <name type="common">Rotifer</name>
    <dbReference type="NCBI Taxonomy" id="249248"/>
    <lineage>
        <taxon>Eukaryota</taxon>
        <taxon>Metazoa</taxon>
        <taxon>Spiralia</taxon>
        <taxon>Gnathifera</taxon>
        <taxon>Rotifera</taxon>
        <taxon>Eurotatoria</taxon>
        <taxon>Bdelloidea</taxon>
        <taxon>Adinetida</taxon>
        <taxon>Adinetidae</taxon>
        <taxon>Adineta</taxon>
    </lineage>
</organism>
<sequence>MGIDLAKAEQLVSTCSWYVYQFQKDLKSRPGPKTPLAPLESKTTHSSKTKTRKLPPRKDHSDDSSSTMTSSDKGIGFRSKKSTINIAVVILDDSFPHHAPTSVRNHHFVLPAIHVSDLSTSSRYRHVDFHADQTSRHSPNVPSTHWRSALMKTRVISKLQPISRKSSNNSSPLDMHSNTSHRGLTIGHTRSILRKQTSSSSSAASTETTSRKTGSRMLTPSSTIIDDVPLGTRSQRLFGGSECFAQIMNELEQQTDC</sequence>
<name>A0A816HH03_ADIRI</name>
<dbReference type="EMBL" id="CAJNOR010016967">
    <property type="protein sequence ID" value="CAF1686429.1"/>
    <property type="molecule type" value="Genomic_DNA"/>
</dbReference>
<feature type="compositionally biased region" description="Low complexity" evidence="1">
    <location>
        <begin position="197"/>
        <end position="208"/>
    </location>
</feature>
<gene>
    <name evidence="2" type="ORF">XAT740_LOCUS62035</name>
</gene>
<feature type="region of interest" description="Disordered" evidence="1">
    <location>
        <begin position="26"/>
        <end position="76"/>
    </location>
</feature>
<feature type="region of interest" description="Disordered" evidence="1">
    <location>
        <begin position="159"/>
        <end position="226"/>
    </location>
</feature>
<accession>A0A816HH03</accession>
<reference evidence="2" key="1">
    <citation type="submission" date="2021-02" db="EMBL/GenBank/DDBJ databases">
        <authorList>
            <person name="Nowell W R."/>
        </authorList>
    </citation>
    <scope>NUCLEOTIDE SEQUENCE</scope>
</reference>
<dbReference type="AlphaFoldDB" id="A0A816HH03"/>
<evidence type="ECO:0000313" key="2">
    <source>
        <dbReference type="EMBL" id="CAF1686429.1"/>
    </source>
</evidence>
<dbReference type="Proteomes" id="UP000663828">
    <property type="component" value="Unassembled WGS sequence"/>
</dbReference>